<comment type="caution">
    <text evidence="1">The sequence shown here is derived from an EMBL/GenBank/DDBJ whole genome shotgun (WGS) entry which is preliminary data.</text>
</comment>
<dbReference type="AlphaFoldDB" id="A0AAV5W764"/>
<protein>
    <submittedName>
        <fullName evidence="1">Uncharacterized protein</fullName>
    </submittedName>
</protein>
<organism evidence="1 2">
    <name type="scientific">Pristionchus fissidentatus</name>
    <dbReference type="NCBI Taxonomy" id="1538716"/>
    <lineage>
        <taxon>Eukaryota</taxon>
        <taxon>Metazoa</taxon>
        <taxon>Ecdysozoa</taxon>
        <taxon>Nematoda</taxon>
        <taxon>Chromadorea</taxon>
        <taxon>Rhabditida</taxon>
        <taxon>Rhabditina</taxon>
        <taxon>Diplogasteromorpha</taxon>
        <taxon>Diplogasteroidea</taxon>
        <taxon>Neodiplogasteridae</taxon>
        <taxon>Pristionchus</taxon>
    </lineage>
</organism>
<gene>
    <name evidence="1" type="ORF">PFISCL1PPCAC_18675</name>
</gene>
<sequence length="199" mass="21880">QTSLFDDEYIDGAEQLKEEEEALTPPTPTELKSKHAAVTCRKITSPCQRCPDLKVSDVCPGGAEKGCTDITVLVVSPVNMDRPVAPIEIRLFQSYHLMRWNTLNSYIECSATGEWKMPRGAIIPNHAEVRCKYNGECECAGARLGTSSACKTTWETGCDFGAVDLFAKEGECSIIRCRYNGKLAIFKPGSSEYVKTLDG</sequence>
<feature type="non-terminal residue" evidence="1">
    <location>
        <position position="1"/>
    </location>
</feature>
<name>A0AAV5W764_9BILA</name>
<dbReference type="Proteomes" id="UP001432322">
    <property type="component" value="Unassembled WGS sequence"/>
</dbReference>
<dbReference type="EMBL" id="BTSY01000005">
    <property type="protein sequence ID" value="GMT27378.1"/>
    <property type="molecule type" value="Genomic_DNA"/>
</dbReference>
<proteinExistence type="predicted"/>
<keyword evidence="2" id="KW-1185">Reference proteome</keyword>
<evidence type="ECO:0000313" key="2">
    <source>
        <dbReference type="Proteomes" id="UP001432322"/>
    </source>
</evidence>
<evidence type="ECO:0000313" key="1">
    <source>
        <dbReference type="EMBL" id="GMT27378.1"/>
    </source>
</evidence>
<reference evidence="1" key="1">
    <citation type="submission" date="2023-10" db="EMBL/GenBank/DDBJ databases">
        <title>Genome assembly of Pristionchus species.</title>
        <authorList>
            <person name="Yoshida K."/>
            <person name="Sommer R.J."/>
        </authorList>
    </citation>
    <scope>NUCLEOTIDE SEQUENCE</scope>
    <source>
        <strain evidence="1">RS5133</strain>
    </source>
</reference>
<accession>A0AAV5W764</accession>